<dbReference type="Proteomes" id="UP000199337">
    <property type="component" value="Unassembled WGS sequence"/>
</dbReference>
<accession>A0A1I2UER5</accession>
<dbReference type="AlphaFoldDB" id="A0A1I2UER5"/>
<dbReference type="SUPFAM" id="SSF88713">
    <property type="entry name" value="Glycoside hydrolase/deacetylase"/>
    <property type="match status" value="1"/>
</dbReference>
<dbReference type="EMBL" id="FOOX01000009">
    <property type="protein sequence ID" value="SFG75664.1"/>
    <property type="molecule type" value="Genomic_DNA"/>
</dbReference>
<feature type="domain" description="Glycoside hydrolase family 57 N-terminal" evidence="3">
    <location>
        <begin position="70"/>
        <end position="308"/>
    </location>
</feature>
<reference evidence="5" key="1">
    <citation type="submission" date="2016-10" db="EMBL/GenBank/DDBJ databases">
        <authorList>
            <person name="Varghese N."/>
            <person name="Submissions S."/>
        </authorList>
    </citation>
    <scope>NUCLEOTIDE SEQUENCE [LARGE SCALE GENOMIC DNA]</scope>
    <source>
        <strain evidence="5">DSM 17038</strain>
    </source>
</reference>
<dbReference type="PANTHER" id="PTHR36306">
    <property type="entry name" value="ALPHA-AMYLASE-RELATED-RELATED"/>
    <property type="match status" value="1"/>
</dbReference>
<dbReference type="GO" id="GO:0016787">
    <property type="term" value="F:hydrolase activity"/>
    <property type="evidence" value="ECO:0007669"/>
    <property type="project" value="UniProtKB-KW"/>
</dbReference>
<dbReference type="InterPro" id="IPR004300">
    <property type="entry name" value="Glyco_hydro_57_N"/>
</dbReference>
<organism evidence="4 5">
    <name type="scientific">Desulfotruncus arcticus DSM 17038</name>
    <dbReference type="NCBI Taxonomy" id="1121424"/>
    <lineage>
        <taxon>Bacteria</taxon>
        <taxon>Bacillati</taxon>
        <taxon>Bacillota</taxon>
        <taxon>Clostridia</taxon>
        <taxon>Eubacteriales</taxon>
        <taxon>Desulfallaceae</taxon>
        <taxon>Desulfotruncus</taxon>
    </lineage>
</organism>
<dbReference type="OrthoDB" id="9757977at2"/>
<dbReference type="InterPro" id="IPR052046">
    <property type="entry name" value="GH57_Enzymes"/>
</dbReference>
<protein>
    <submittedName>
        <fullName evidence="4">Glycosyl hydrolase family 57</fullName>
    </submittedName>
</protein>
<dbReference type="RefSeq" id="WP_092471790.1">
    <property type="nucleotide sequence ID" value="NZ_FOOX01000009.1"/>
</dbReference>
<dbReference type="STRING" id="341036.SAMN05660649_02582"/>
<keyword evidence="5" id="KW-1185">Reference proteome</keyword>
<dbReference type="Pfam" id="PF03065">
    <property type="entry name" value="Glyco_hydro_57"/>
    <property type="match status" value="1"/>
</dbReference>
<proteinExistence type="inferred from homology"/>
<evidence type="ECO:0000313" key="4">
    <source>
        <dbReference type="EMBL" id="SFG75664.1"/>
    </source>
</evidence>
<keyword evidence="2" id="KW-0119">Carbohydrate metabolism</keyword>
<keyword evidence="4" id="KW-0378">Hydrolase</keyword>
<dbReference type="GO" id="GO:0005975">
    <property type="term" value="P:carbohydrate metabolic process"/>
    <property type="evidence" value="ECO:0007669"/>
    <property type="project" value="InterPro"/>
</dbReference>
<gene>
    <name evidence="4" type="ORF">SAMN05660649_02582</name>
</gene>
<evidence type="ECO:0000313" key="5">
    <source>
        <dbReference type="Proteomes" id="UP000199337"/>
    </source>
</evidence>
<evidence type="ECO:0000256" key="2">
    <source>
        <dbReference type="ARBA" id="ARBA00023277"/>
    </source>
</evidence>
<evidence type="ECO:0000259" key="3">
    <source>
        <dbReference type="Pfam" id="PF03065"/>
    </source>
</evidence>
<sequence>MEKFICIHGHFYQPPRENPWLEAIEVQDPAYPYHDWNEKISFECYAPNAAARILNGKGWIKKIFNNYSRISFNFGPTLLDWMESNEPEVYEAIIQADQASIKHFSGHGSAMAQAYNHMIMPLANHRDKYTQVVWGIRDFEARFGRSPEGMWLPETAVDLETLDIMAELGIRFTILSQYQAGRFRKLGTEGWIEVGAEGIDSTMPYRLNLPGSNRHINIFFYNGPISQAVAFENLLTNGELFAHRLAGGFNESKERPQLVHIATDGETYGHHHRHGEMALAYALDYIETHKIARITNYGEYLDLHPPTHGVEIKELTAWSCAHGVERWQNNCGCHSGLKPGWNQAWRAPLRHSLNWLRNNLTPLYEKDARRYLKDPWTARNEYIKVILNRSPQNIDQFFNNHAAHRLNESEQIAVLKLMEMQRNAMLMFTSCGWFFDDISGIETIQILQYARRVIQLAEELFGAGLEKDFLEILSQAKSNRSELGNGSDIYKKYIKPSMVDLPKVGAHYAISSLFAKYGKQTQIFCYNIDQLEKQAAITGEAKLEVGRARITSQITRESATVCYGVVYFGYHNVICGVGALANENLYRELKQETTAAFNRADLPEVIRLLDFYFEDGVIYSLKEIFKDQQRNILDIILNSTLDEVEADYRKIYEHHAFLMRFLKDMGTPLPHALICAADFHLNNSLRRSFINETPDLEYITGLLKEAKELEISLDNDGLSYILAKTMERLAAHWLKNPMDLNLLKNLDLITGLARSLPFEVDLWKMQNVYYGLLQTIYPVQAKKAKENADAREWLEHFSALGDKLKVYQGG</sequence>
<evidence type="ECO:0000256" key="1">
    <source>
        <dbReference type="ARBA" id="ARBA00006821"/>
    </source>
</evidence>
<dbReference type="PANTHER" id="PTHR36306:SF3">
    <property type="entry name" value="GLYCOSIDE HYDROLASE FAMILY 57"/>
    <property type="match status" value="1"/>
</dbReference>
<dbReference type="Pfam" id="PF12055">
    <property type="entry name" value="DUF3536"/>
    <property type="match status" value="1"/>
</dbReference>
<dbReference type="Gene3D" id="3.20.110.20">
    <property type="match status" value="1"/>
</dbReference>
<dbReference type="InterPro" id="IPR011330">
    <property type="entry name" value="Glyco_hydro/deAcase_b/a-brl"/>
</dbReference>
<comment type="similarity">
    <text evidence="1">Belongs to the glycosyl hydrolase 57 family.</text>
</comment>
<dbReference type="CDD" id="cd10797">
    <property type="entry name" value="GH57N_APU_like_1"/>
    <property type="match status" value="1"/>
</dbReference>
<name>A0A1I2UER5_9FIRM</name>
<dbReference type="InterPro" id="IPR021923">
    <property type="entry name" value="DUF3536"/>
</dbReference>